<feature type="region of interest" description="Disordered" evidence="2">
    <location>
        <begin position="618"/>
        <end position="660"/>
    </location>
</feature>
<feature type="region of interest" description="Disordered" evidence="2">
    <location>
        <begin position="167"/>
        <end position="216"/>
    </location>
</feature>
<dbReference type="InterPro" id="IPR006600">
    <property type="entry name" value="HTH_CenpB_DNA-bd_dom"/>
</dbReference>
<dbReference type="PROSITE" id="PS51253">
    <property type="entry name" value="HTH_CENPB"/>
    <property type="match status" value="1"/>
</dbReference>
<name>A0A6A4DE33_9STRA</name>
<evidence type="ECO:0000313" key="5">
    <source>
        <dbReference type="Proteomes" id="UP000437068"/>
    </source>
</evidence>
<dbReference type="Pfam" id="PF03221">
    <property type="entry name" value="HTH_Tnp_Tc5"/>
    <property type="match status" value="1"/>
</dbReference>
<evidence type="ECO:0000256" key="1">
    <source>
        <dbReference type="ARBA" id="ARBA00023125"/>
    </source>
</evidence>
<reference evidence="4 5" key="1">
    <citation type="submission" date="2018-08" db="EMBL/GenBank/DDBJ databases">
        <title>Genomic investigation of the strawberry pathogen Phytophthora fragariae indicates pathogenicity is determined by transcriptional variation in three key races.</title>
        <authorList>
            <person name="Adams T.M."/>
            <person name="Armitage A.D."/>
            <person name="Sobczyk M.K."/>
            <person name="Bates H.J."/>
            <person name="Dunwell J.M."/>
            <person name="Nellist C.F."/>
            <person name="Harrison R.J."/>
        </authorList>
    </citation>
    <scope>NUCLEOTIDE SEQUENCE [LARGE SCALE GENOMIC DNA]</scope>
    <source>
        <strain evidence="4 5">A4</strain>
    </source>
</reference>
<keyword evidence="1" id="KW-0238">DNA-binding</keyword>
<evidence type="ECO:0000259" key="3">
    <source>
        <dbReference type="PROSITE" id="PS51253"/>
    </source>
</evidence>
<feature type="compositionally biased region" description="Polar residues" evidence="2">
    <location>
        <begin position="625"/>
        <end position="634"/>
    </location>
</feature>
<feature type="compositionally biased region" description="Acidic residues" evidence="2">
    <location>
        <begin position="181"/>
        <end position="196"/>
    </location>
</feature>
<feature type="compositionally biased region" description="Low complexity" evidence="2">
    <location>
        <begin position="359"/>
        <end position="379"/>
    </location>
</feature>
<protein>
    <recommendedName>
        <fullName evidence="3">HTH CENPB-type domain-containing protein</fullName>
    </recommendedName>
</protein>
<feature type="domain" description="HTH CENPB-type" evidence="3">
    <location>
        <begin position="78"/>
        <end position="150"/>
    </location>
</feature>
<dbReference type="SUPFAM" id="SSF46689">
    <property type="entry name" value="Homeodomain-like"/>
    <property type="match status" value="1"/>
</dbReference>
<evidence type="ECO:0000313" key="4">
    <source>
        <dbReference type="EMBL" id="KAE9304567.1"/>
    </source>
</evidence>
<feature type="compositionally biased region" description="Basic and acidic residues" evidence="2">
    <location>
        <begin position="197"/>
        <end position="216"/>
    </location>
</feature>
<comment type="caution">
    <text evidence="4">The sequence shown here is derived from an EMBL/GenBank/DDBJ whole genome shotgun (WGS) entry which is preliminary data.</text>
</comment>
<organism evidence="4 5">
    <name type="scientific">Phytophthora fragariae</name>
    <dbReference type="NCBI Taxonomy" id="53985"/>
    <lineage>
        <taxon>Eukaryota</taxon>
        <taxon>Sar</taxon>
        <taxon>Stramenopiles</taxon>
        <taxon>Oomycota</taxon>
        <taxon>Peronosporomycetes</taxon>
        <taxon>Peronosporales</taxon>
        <taxon>Peronosporaceae</taxon>
        <taxon>Phytophthora</taxon>
    </lineage>
</organism>
<dbReference type="PANTHER" id="PTHR33324">
    <property type="entry name" value="EXPRESSED PROTEIN"/>
    <property type="match status" value="1"/>
</dbReference>
<feature type="region of interest" description="Disordered" evidence="2">
    <location>
        <begin position="359"/>
        <end position="404"/>
    </location>
</feature>
<dbReference type="AlphaFoldDB" id="A0A6A4DE33"/>
<dbReference type="SMART" id="SM00674">
    <property type="entry name" value="CENPB"/>
    <property type="match status" value="1"/>
</dbReference>
<accession>A0A6A4DE33</accession>
<gene>
    <name evidence="4" type="ORF">PF001_g13011</name>
</gene>
<dbReference type="PANTHER" id="PTHR33324:SF2">
    <property type="entry name" value="MYB_SANT-LIKE DNA-BINDING DOMAIN-CONTAINING PROTEIN"/>
    <property type="match status" value="1"/>
</dbReference>
<dbReference type="InterPro" id="IPR009057">
    <property type="entry name" value="Homeodomain-like_sf"/>
</dbReference>
<proteinExistence type="predicted"/>
<dbReference type="GO" id="GO:0003677">
    <property type="term" value="F:DNA binding"/>
    <property type="evidence" value="ECO:0007669"/>
    <property type="project" value="UniProtKB-KW"/>
</dbReference>
<dbReference type="Gene3D" id="1.10.10.60">
    <property type="entry name" value="Homeodomain-like"/>
    <property type="match status" value="2"/>
</dbReference>
<dbReference type="EMBL" id="QXGE01000746">
    <property type="protein sequence ID" value="KAE9304567.1"/>
    <property type="molecule type" value="Genomic_DNA"/>
</dbReference>
<dbReference type="Proteomes" id="UP000437068">
    <property type="component" value="Unassembled WGS sequence"/>
</dbReference>
<evidence type="ECO:0000256" key="2">
    <source>
        <dbReference type="SAM" id="MobiDB-lite"/>
    </source>
</evidence>
<sequence>MTTPALLAPARRRRNLTYREKLAIVQKKEDEPSWTQRSLALWAKEQFRLESKPTQATISNLLRAKHKLQLLASAVPPDFRSARRVRHPELDRRVLLWVHDELQARGPVTRLAIQHRAMDLAREMQLPTDLSFSKGWVSSFISRHQLSIGRRGDAPAQQQQMLQLQGVRQEPTLEETPAVAVEEEKEEEEEEEEEEVDHSVETERRGDEDWSSGREEGRATTDLLLDWVAVPGSYSRWWLLKDEEEKEKEPLCWEINLFLRSHGLRGMSSADIKQQLSTFVMTFQAAHMWLRQTRVEYPLDVEEMTLEQEGIKSHVRQMCPHYERLAPVLAAYVKYDDKAADMAQSSAAPATATIEAATQVSSEAASSSRTDDTSAVATTPPRPAKRARRQSTESTADDSIEDETKAQKRRLFELECARLQSEIETRNIQLVLEKTLARKKLLDAGISAEENLSFFGNSMRDRTTENPIYCRVGHIFERKQWSVSTHMPRLRNSKRAASKRYWDTDGEDPESPTSIDVLFQWLEAPGNYQRWQTAMKQTVSEEIVAYMERHGITHRAPKQVWMKMVNLENSFETATNWLVATGHYDDFQRGNATDEVRKQLGKRCRYYDELAPVFTRGAPADIAPSESSNKTVSDAGQHDPSQEQVTAGEVNDNSTVTESAGGLYSQLPHVSMVQGITVRPHGGDTKPKGEDYSRSLQKLELESKKAQLRADIVCSTALNRKKMLDAGIDLKEVNRVLPQ</sequence>